<evidence type="ECO:0000256" key="2">
    <source>
        <dbReference type="ARBA" id="ARBA00023015"/>
    </source>
</evidence>
<dbReference type="GO" id="GO:0000978">
    <property type="term" value="F:RNA polymerase II cis-regulatory region sequence-specific DNA binding"/>
    <property type="evidence" value="ECO:0007669"/>
    <property type="project" value="InterPro"/>
</dbReference>
<evidence type="ECO:0000256" key="6">
    <source>
        <dbReference type="RuleBase" id="RU003796"/>
    </source>
</evidence>
<dbReference type="InterPro" id="IPR036388">
    <property type="entry name" value="WH-like_DNA-bd_sf"/>
</dbReference>
<keyword evidence="2 6" id="KW-0805">Transcription regulation</keyword>
<dbReference type="PANTHER" id="PTHR12081:SF18">
    <property type="entry name" value="TRANSCRIPTION FACTOR E2F2-RELATED"/>
    <property type="match status" value="1"/>
</dbReference>
<evidence type="ECO:0000313" key="10">
    <source>
        <dbReference type="Proteomes" id="UP000243459"/>
    </source>
</evidence>
<keyword evidence="3 6" id="KW-0238">DNA-binding</keyword>
<evidence type="ECO:0000256" key="4">
    <source>
        <dbReference type="ARBA" id="ARBA00023163"/>
    </source>
</evidence>
<dbReference type="InterPro" id="IPR037241">
    <property type="entry name" value="E2F-DP_heterodim"/>
</dbReference>
<feature type="domain" description="E2F/DP family winged-helix DNA-binding" evidence="8">
    <location>
        <begin position="99"/>
        <end position="164"/>
    </location>
</feature>
<dbReference type="InterPro" id="IPR015633">
    <property type="entry name" value="E2F"/>
</dbReference>
<proteinExistence type="inferred from homology"/>
<dbReference type="SUPFAM" id="SSF46785">
    <property type="entry name" value="Winged helix' DNA-binding domain"/>
    <property type="match status" value="1"/>
</dbReference>
<dbReference type="Pfam" id="PF02319">
    <property type="entry name" value="WHD_E2F_TDP"/>
    <property type="match status" value="1"/>
</dbReference>
<dbReference type="InterPro" id="IPR003316">
    <property type="entry name" value="E2F_WHTH_DNA-bd_dom"/>
</dbReference>
<dbReference type="Gene3D" id="1.10.10.10">
    <property type="entry name" value="Winged helix-like DNA-binding domain superfamily/Winged helix DNA-binding domain"/>
    <property type="match status" value="1"/>
</dbReference>
<dbReference type="EMBL" id="CM007390">
    <property type="protein sequence ID" value="ONK55993.1"/>
    <property type="molecule type" value="Genomic_DNA"/>
</dbReference>
<keyword evidence="10" id="KW-1185">Reference proteome</keyword>
<feature type="compositionally biased region" description="Basic and acidic residues" evidence="7">
    <location>
        <begin position="1"/>
        <end position="21"/>
    </location>
</feature>
<dbReference type="Gene3D" id="6.10.250.540">
    <property type="match status" value="1"/>
</dbReference>
<protein>
    <recommendedName>
        <fullName evidence="8">E2F/DP family winged-helix DNA-binding domain-containing protein</fullName>
    </recommendedName>
</protein>
<keyword evidence="5" id="KW-0131">Cell cycle</keyword>
<comment type="similarity">
    <text evidence="1 6">Belongs to the E2F/DP family.</text>
</comment>
<dbReference type="PANTHER" id="PTHR12081">
    <property type="entry name" value="TRANSCRIPTION FACTOR E2F"/>
    <property type="match status" value="1"/>
</dbReference>
<dbReference type="OMA" id="SYNHRSP"/>
<dbReference type="InterPro" id="IPR036390">
    <property type="entry name" value="WH_DNA-bd_sf"/>
</dbReference>
<dbReference type="InterPro" id="IPR032198">
    <property type="entry name" value="E2F_CC-MB"/>
</dbReference>
<evidence type="ECO:0000256" key="1">
    <source>
        <dbReference type="ARBA" id="ARBA00010940"/>
    </source>
</evidence>
<comment type="subcellular location">
    <subcellularLocation>
        <location evidence="6">Nucleus</location>
    </subcellularLocation>
</comment>
<feature type="region of interest" description="Disordered" evidence="7">
    <location>
        <begin position="1"/>
        <end position="69"/>
    </location>
</feature>
<accession>A0A5P1E208</accession>
<dbReference type="FunFam" id="1.10.10.10:FF:000008">
    <property type="entry name" value="E2F transcription factor 1"/>
    <property type="match status" value="1"/>
</dbReference>
<dbReference type="Gramene" id="ONK55993">
    <property type="protein sequence ID" value="ONK55993"/>
    <property type="gene ID" value="A4U43_C10F3040"/>
</dbReference>
<sequence>MTRVENKGLVNERQKGSKDNAKSFAARLKQAVKAGHKVENVQGKTEQGQKEESKAHIPPTLPAAGGKQKIRKPKNKRLMPQVIGSVDGVPDPLGANSCRYDSSLSLLTKKFVNLLQQQEDGTLDLNKAAELLEVQKRRIYDITNVLEGVGLMEKSLKNRIRWKGDDVMGSMELDNQIAELKVANGSLYKEECRTDRMIMEVEEKLRILKEDTKLLYVTKEDINSLPCFQDSTLIAIKAPRATSIEAPDPDEGLGFSERQHQLVLRTSMGPISCFLISNHEETPGVSNEGDHPVPMDLSLDISWHNRNAGSSSHPMDQEANTSDPLISDGLVGGIMKIVPSNGDADADYWFDSGIQGSITDLWSQYT</sequence>
<evidence type="ECO:0000256" key="7">
    <source>
        <dbReference type="SAM" id="MobiDB-lite"/>
    </source>
</evidence>
<dbReference type="Proteomes" id="UP000243459">
    <property type="component" value="Chromosome 10"/>
</dbReference>
<dbReference type="SMART" id="SM01372">
    <property type="entry name" value="E2F_TDP"/>
    <property type="match status" value="1"/>
</dbReference>
<dbReference type="AlphaFoldDB" id="A0A5P1E208"/>
<organism evidence="9 10">
    <name type="scientific">Asparagus officinalis</name>
    <name type="common">Garden asparagus</name>
    <dbReference type="NCBI Taxonomy" id="4686"/>
    <lineage>
        <taxon>Eukaryota</taxon>
        <taxon>Viridiplantae</taxon>
        <taxon>Streptophyta</taxon>
        <taxon>Embryophyta</taxon>
        <taxon>Tracheophyta</taxon>
        <taxon>Spermatophyta</taxon>
        <taxon>Magnoliopsida</taxon>
        <taxon>Liliopsida</taxon>
        <taxon>Asparagales</taxon>
        <taxon>Asparagaceae</taxon>
        <taxon>Asparagoideae</taxon>
        <taxon>Asparagus</taxon>
    </lineage>
</organism>
<dbReference type="CDD" id="cd14660">
    <property type="entry name" value="E2F_DD"/>
    <property type="match status" value="1"/>
</dbReference>
<dbReference type="SUPFAM" id="SSF144074">
    <property type="entry name" value="E2F-DP heterodimerization region"/>
    <property type="match status" value="1"/>
</dbReference>
<dbReference type="GO" id="GO:0000981">
    <property type="term" value="F:DNA-binding transcription factor activity, RNA polymerase II-specific"/>
    <property type="evidence" value="ECO:0007669"/>
    <property type="project" value="TreeGrafter"/>
</dbReference>
<evidence type="ECO:0000313" key="9">
    <source>
        <dbReference type="EMBL" id="ONK55993.1"/>
    </source>
</evidence>
<evidence type="ECO:0000256" key="5">
    <source>
        <dbReference type="ARBA" id="ARBA00023306"/>
    </source>
</evidence>
<evidence type="ECO:0000256" key="3">
    <source>
        <dbReference type="ARBA" id="ARBA00023125"/>
    </source>
</evidence>
<reference evidence="10" key="1">
    <citation type="journal article" date="2017" name="Nat. Commun.">
        <title>The asparagus genome sheds light on the origin and evolution of a young Y chromosome.</title>
        <authorList>
            <person name="Harkess A."/>
            <person name="Zhou J."/>
            <person name="Xu C."/>
            <person name="Bowers J.E."/>
            <person name="Van der Hulst R."/>
            <person name="Ayyampalayam S."/>
            <person name="Mercati F."/>
            <person name="Riccardi P."/>
            <person name="McKain M.R."/>
            <person name="Kakrana A."/>
            <person name="Tang H."/>
            <person name="Ray J."/>
            <person name="Groenendijk J."/>
            <person name="Arikit S."/>
            <person name="Mathioni S.M."/>
            <person name="Nakano M."/>
            <person name="Shan H."/>
            <person name="Telgmann-Rauber A."/>
            <person name="Kanno A."/>
            <person name="Yue Z."/>
            <person name="Chen H."/>
            <person name="Li W."/>
            <person name="Chen Y."/>
            <person name="Xu X."/>
            <person name="Zhang Y."/>
            <person name="Luo S."/>
            <person name="Chen H."/>
            <person name="Gao J."/>
            <person name="Mao Z."/>
            <person name="Pires J.C."/>
            <person name="Luo M."/>
            <person name="Kudrna D."/>
            <person name="Wing R.A."/>
            <person name="Meyers B.C."/>
            <person name="Yi K."/>
            <person name="Kong H."/>
            <person name="Lavrijsen P."/>
            <person name="Sunseri F."/>
            <person name="Falavigna A."/>
            <person name="Ye Y."/>
            <person name="Leebens-Mack J.H."/>
            <person name="Chen G."/>
        </authorList>
    </citation>
    <scope>NUCLEOTIDE SEQUENCE [LARGE SCALE GENOMIC DNA]</scope>
    <source>
        <strain evidence="10">cv. DH0086</strain>
    </source>
</reference>
<dbReference type="GO" id="GO:0090575">
    <property type="term" value="C:RNA polymerase II transcription regulator complex"/>
    <property type="evidence" value="ECO:0007669"/>
    <property type="project" value="TreeGrafter"/>
</dbReference>
<dbReference type="Pfam" id="PF16421">
    <property type="entry name" value="E2F_CC-MB"/>
    <property type="match status" value="1"/>
</dbReference>
<evidence type="ECO:0000259" key="8">
    <source>
        <dbReference type="SMART" id="SM01372"/>
    </source>
</evidence>
<keyword evidence="4 6" id="KW-0804">Transcription</keyword>
<gene>
    <name evidence="9" type="ORF">A4U43_C10F3040</name>
</gene>
<name>A0A5P1E208_ASPOF</name>
<dbReference type="GO" id="GO:0046983">
    <property type="term" value="F:protein dimerization activity"/>
    <property type="evidence" value="ECO:0007669"/>
    <property type="project" value="InterPro"/>
</dbReference>
<keyword evidence="6" id="KW-0539">Nucleus</keyword>